<dbReference type="InterPro" id="IPR027417">
    <property type="entry name" value="P-loop_NTPase"/>
</dbReference>
<proteinExistence type="predicted"/>
<comment type="caution">
    <text evidence="1">The sequence shown here is derived from an EMBL/GenBank/DDBJ whole genome shotgun (WGS) entry which is preliminary data.</text>
</comment>
<dbReference type="SUPFAM" id="SSF52540">
    <property type="entry name" value="P-loop containing nucleoside triphosphate hydrolases"/>
    <property type="match status" value="1"/>
</dbReference>
<protein>
    <recommendedName>
        <fullName evidence="3">Guanylate kinase</fullName>
    </recommendedName>
</protein>
<dbReference type="EMBL" id="JBHLYR010000032">
    <property type="protein sequence ID" value="MFB9992537.1"/>
    <property type="molecule type" value="Genomic_DNA"/>
</dbReference>
<sequence length="171" mass="19662">MLIVVTGVRGAGKTTLINRLSEVRAFDVLQPSTTRKPRGYNDHEYDFVEEWNDSDYAWTIKVGSDKYGFRNSEVEKAKSSNCIIVFDPLQLEVLQEFLSHNFYDIVTVGVDTLNTIEDQADRINNDAKRIMSKEDFTIAREVVKQCDLVLKGNEEDVFTTMVNHFKSNNRE</sequence>
<dbReference type="Proteomes" id="UP001589733">
    <property type="component" value="Unassembled WGS sequence"/>
</dbReference>
<dbReference type="Gene3D" id="3.40.50.300">
    <property type="entry name" value="P-loop containing nucleotide triphosphate hydrolases"/>
    <property type="match status" value="1"/>
</dbReference>
<name>A0ABV6AYG1_9DEIO</name>
<dbReference type="RefSeq" id="WP_380009633.1">
    <property type="nucleotide sequence ID" value="NZ_JBHLYR010000032.1"/>
</dbReference>
<gene>
    <name evidence="1" type="ORF">ACFFLM_11225</name>
</gene>
<organism evidence="1 2">
    <name type="scientific">Deinococcus oregonensis</name>
    <dbReference type="NCBI Taxonomy" id="1805970"/>
    <lineage>
        <taxon>Bacteria</taxon>
        <taxon>Thermotogati</taxon>
        <taxon>Deinococcota</taxon>
        <taxon>Deinococci</taxon>
        <taxon>Deinococcales</taxon>
        <taxon>Deinococcaceae</taxon>
        <taxon>Deinococcus</taxon>
    </lineage>
</organism>
<accession>A0ABV6AYG1</accession>
<evidence type="ECO:0008006" key="3">
    <source>
        <dbReference type="Google" id="ProtNLM"/>
    </source>
</evidence>
<keyword evidence="2" id="KW-1185">Reference proteome</keyword>
<evidence type="ECO:0000313" key="1">
    <source>
        <dbReference type="EMBL" id="MFB9992537.1"/>
    </source>
</evidence>
<reference evidence="1 2" key="1">
    <citation type="submission" date="2024-09" db="EMBL/GenBank/DDBJ databases">
        <authorList>
            <person name="Sun Q."/>
            <person name="Mori K."/>
        </authorList>
    </citation>
    <scope>NUCLEOTIDE SEQUENCE [LARGE SCALE GENOMIC DNA]</scope>
    <source>
        <strain evidence="1 2">JCM 13503</strain>
    </source>
</reference>
<evidence type="ECO:0000313" key="2">
    <source>
        <dbReference type="Proteomes" id="UP001589733"/>
    </source>
</evidence>